<name>A0ABM8B1U0_9BACT</name>
<protein>
    <submittedName>
        <fullName evidence="1">Uncharacterized protein</fullName>
    </submittedName>
</protein>
<evidence type="ECO:0000313" key="2">
    <source>
        <dbReference type="Proteomes" id="UP001317742"/>
    </source>
</evidence>
<reference evidence="1 2" key="1">
    <citation type="submission" date="2022-08" db="EMBL/GenBank/DDBJ databases">
        <title>Genome Sequence of the sulphate-reducing bacterium, Pseudodesulfovibrio sp. SYK.</title>
        <authorList>
            <person name="Kondo R."/>
            <person name="Kataoka T."/>
        </authorList>
    </citation>
    <scope>NUCLEOTIDE SEQUENCE [LARGE SCALE GENOMIC DNA]</scope>
    <source>
        <strain evidence="1 2">SYK</strain>
    </source>
</reference>
<dbReference type="RefSeq" id="WP_281760239.1">
    <property type="nucleotide sequence ID" value="NZ_AP026709.1"/>
</dbReference>
<dbReference type="EMBL" id="AP026709">
    <property type="protein sequence ID" value="BDQ37720.1"/>
    <property type="molecule type" value="Genomic_DNA"/>
</dbReference>
<proteinExistence type="predicted"/>
<accession>A0ABM8B1U0</accession>
<keyword evidence="2" id="KW-1185">Reference proteome</keyword>
<gene>
    <name evidence="1" type="ORF">SYK_20800</name>
</gene>
<organism evidence="1 2">
    <name type="scientific">Pseudodesulfovibrio nedwellii</name>
    <dbReference type="NCBI Taxonomy" id="2973072"/>
    <lineage>
        <taxon>Bacteria</taxon>
        <taxon>Pseudomonadati</taxon>
        <taxon>Thermodesulfobacteriota</taxon>
        <taxon>Desulfovibrionia</taxon>
        <taxon>Desulfovibrionales</taxon>
        <taxon>Desulfovibrionaceae</taxon>
    </lineage>
</organism>
<evidence type="ECO:0000313" key="1">
    <source>
        <dbReference type="EMBL" id="BDQ37720.1"/>
    </source>
</evidence>
<sequence length="393" mass="42599">MDGGSLSGFLPEMLHERIVGKIRAAVCTSPSPERLGGILDLMEEGYKVSEYWLPDWVGTMPLLARGFNNDWPGWFDLCGWSVPEDVNFVGYSLHSTSDGEWLKSAAILVALGVAACFGRTAMGGSAKNVLNTSLEVLSEQVAGRVVGAPGGVGQVLRVLGRGFRDWGGVEEVVLLCGRLLHHEADAMPGDGYRGRKSAAKGIALAVMTMALTASIDGNVRYFKQTGQLEEHLVPRHPFKMVNGVEVKFWEGVPQIVTPEILLSAAYRPFCKGKGLVLRYGDASCGALFCGDTTLSFLNKHRSLLLDQPTVVAAPRQGGASADQAYKYILSVNPENNVWVRSHYSYACKVSDAFKKRPNKICLNNCAHRTVQEVLLSFSDGRWDWLAGGGCVCG</sequence>
<dbReference type="Proteomes" id="UP001317742">
    <property type="component" value="Chromosome"/>
</dbReference>